<dbReference type="GO" id="GO:0003743">
    <property type="term" value="F:translation initiation factor activity"/>
    <property type="evidence" value="ECO:0007669"/>
    <property type="project" value="UniProtKB-UniRule"/>
</dbReference>
<dbReference type="Gene3D" id="3.30.110.10">
    <property type="entry name" value="Translation initiation factor 3 (IF-3), C-terminal domain"/>
    <property type="match status" value="1"/>
</dbReference>
<dbReference type="GO" id="GO:0043022">
    <property type="term" value="F:ribosome binding"/>
    <property type="evidence" value="ECO:0007669"/>
    <property type="project" value="TreeGrafter"/>
</dbReference>
<evidence type="ECO:0000313" key="7">
    <source>
        <dbReference type="EMBL" id="OHA18175.1"/>
    </source>
</evidence>
<dbReference type="PANTHER" id="PTHR10938:SF0">
    <property type="entry name" value="TRANSLATION INITIATION FACTOR IF-3, MITOCHONDRIAL"/>
    <property type="match status" value="1"/>
</dbReference>
<dbReference type="SUPFAM" id="SSF55200">
    <property type="entry name" value="Translation initiation factor IF3, C-terminal domain"/>
    <property type="match status" value="1"/>
</dbReference>
<evidence type="ECO:0000256" key="2">
    <source>
        <dbReference type="ARBA" id="ARBA00022540"/>
    </source>
</evidence>
<keyword evidence="2 7" id="KW-0396">Initiation factor</keyword>
<dbReference type="AlphaFoldDB" id="A0A1G2M2Q5"/>
<dbReference type="InterPro" id="IPR036788">
    <property type="entry name" value="T_IF-3_C_sf"/>
</dbReference>
<evidence type="ECO:0000256" key="4">
    <source>
        <dbReference type="NCBIfam" id="TIGR00168"/>
    </source>
</evidence>
<dbReference type="Proteomes" id="UP000178873">
    <property type="component" value="Unassembled WGS sequence"/>
</dbReference>
<sequence>MTHRVQPKNRINKAITAPSLRVVGEEGENFGVLTLAEALLRAQAAELDLIEISPFADPPVAKIMDYGKFQYSENKKQKEAKSKIHNVETKAIQLTIGTGEHDLTLKAKKAGEWLKEGHRIKVDLFLRGRAKYMDQKFLKERLERILKLIPESHKIAEPAQKSPKGLSLVIEKV</sequence>
<evidence type="ECO:0000256" key="3">
    <source>
        <dbReference type="ARBA" id="ARBA00022917"/>
    </source>
</evidence>
<dbReference type="GO" id="GO:0032790">
    <property type="term" value="P:ribosome disassembly"/>
    <property type="evidence" value="ECO:0007669"/>
    <property type="project" value="TreeGrafter"/>
</dbReference>
<dbReference type="InterPro" id="IPR001288">
    <property type="entry name" value="Translation_initiation_fac_3"/>
</dbReference>
<comment type="similarity">
    <text evidence="1">Belongs to the IF-3 family.</text>
</comment>
<dbReference type="InterPro" id="IPR036787">
    <property type="entry name" value="T_IF-3_N_sf"/>
</dbReference>
<dbReference type="SUPFAM" id="SSF54364">
    <property type="entry name" value="Translation initiation factor IF3, N-terminal domain"/>
    <property type="match status" value="1"/>
</dbReference>
<dbReference type="InterPro" id="IPR019814">
    <property type="entry name" value="Translation_initiation_fac_3_N"/>
</dbReference>
<feature type="domain" description="Translation initiation factor 3 C-terminal" evidence="5">
    <location>
        <begin position="87"/>
        <end position="169"/>
    </location>
</feature>
<dbReference type="NCBIfam" id="TIGR00168">
    <property type="entry name" value="infC"/>
    <property type="match status" value="1"/>
</dbReference>
<reference evidence="7 8" key="1">
    <citation type="journal article" date="2016" name="Nat. Commun.">
        <title>Thousands of microbial genomes shed light on interconnected biogeochemical processes in an aquifer system.</title>
        <authorList>
            <person name="Anantharaman K."/>
            <person name="Brown C.T."/>
            <person name="Hug L.A."/>
            <person name="Sharon I."/>
            <person name="Castelle C.J."/>
            <person name="Probst A.J."/>
            <person name="Thomas B.C."/>
            <person name="Singh A."/>
            <person name="Wilkins M.J."/>
            <person name="Karaoz U."/>
            <person name="Brodie E.L."/>
            <person name="Williams K.H."/>
            <person name="Hubbard S.S."/>
            <person name="Banfield J.F."/>
        </authorList>
    </citation>
    <scope>NUCLEOTIDE SEQUENCE [LARGE SCALE GENOMIC DNA]</scope>
</reference>
<name>A0A1G2M2Q5_9BACT</name>
<dbReference type="Pfam" id="PF05198">
    <property type="entry name" value="IF3_N"/>
    <property type="match status" value="1"/>
</dbReference>
<evidence type="ECO:0000259" key="6">
    <source>
        <dbReference type="Pfam" id="PF05198"/>
    </source>
</evidence>
<feature type="domain" description="Translation initiation factor 3 N-terminal" evidence="6">
    <location>
        <begin position="11"/>
        <end position="80"/>
    </location>
</feature>
<protein>
    <recommendedName>
        <fullName evidence="4">Translation initiation factor IF-3</fullName>
    </recommendedName>
</protein>
<dbReference type="EMBL" id="MHRF01000007">
    <property type="protein sequence ID" value="OHA18175.1"/>
    <property type="molecule type" value="Genomic_DNA"/>
</dbReference>
<keyword evidence="3" id="KW-0648">Protein biosynthesis</keyword>
<evidence type="ECO:0000256" key="1">
    <source>
        <dbReference type="ARBA" id="ARBA00005439"/>
    </source>
</evidence>
<dbReference type="PANTHER" id="PTHR10938">
    <property type="entry name" value="TRANSLATION INITIATION FACTOR IF-3"/>
    <property type="match status" value="1"/>
</dbReference>
<comment type="caution">
    <text evidence="7">The sequence shown here is derived from an EMBL/GenBank/DDBJ whole genome shotgun (WGS) entry which is preliminary data.</text>
</comment>
<dbReference type="InterPro" id="IPR019815">
    <property type="entry name" value="Translation_initiation_fac_3_C"/>
</dbReference>
<proteinExistence type="inferred from homology"/>
<evidence type="ECO:0000259" key="5">
    <source>
        <dbReference type="Pfam" id="PF00707"/>
    </source>
</evidence>
<dbReference type="Pfam" id="PF00707">
    <property type="entry name" value="IF3_C"/>
    <property type="match status" value="1"/>
</dbReference>
<gene>
    <name evidence="7" type="ORF">A2664_01755</name>
</gene>
<dbReference type="Gene3D" id="3.10.20.80">
    <property type="entry name" value="Translation initiation factor 3 (IF-3), N-terminal domain"/>
    <property type="match status" value="1"/>
</dbReference>
<dbReference type="GO" id="GO:0005737">
    <property type="term" value="C:cytoplasm"/>
    <property type="evidence" value="ECO:0007669"/>
    <property type="project" value="UniProtKB-ARBA"/>
</dbReference>
<organism evidence="7 8">
    <name type="scientific">Candidatus Taylorbacteria bacterium RIFCSPHIGHO2_01_FULL_46_22b</name>
    <dbReference type="NCBI Taxonomy" id="1802301"/>
    <lineage>
        <taxon>Bacteria</taxon>
        <taxon>Candidatus Tayloriibacteriota</taxon>
    </lineage>
</organism>
<evidence type="ECO:0000313" key="8">
    <source>
        <dbReference type="Proteomes" id="UP000178873"/>
    </source>
</evidence>
<accession>A0A1G2M2Q5</accession>
<dbReference type="STRING" id="1802301.A2664_01755"/>